<dbReference type="SUPFAM" id="SSF53335">
    <property type="entry name" value="S-adenosyl-L-methionine-dependent methyltransferases"/>
    <property type="match status" value="1"/>
</dbReference>
<sequence>MHQSEAVPVTLAEIARLAGVGRAAVSNWRRRHDSFPAPIGGTDVSPQFSLTEIEEWLRGQGKLHEGGGRERLWPQFDALGDRSETGLAIAKTALSHDPRGATLLSEPKFDLPRAAQQLVDQTTGATARVGVRETFDFLLGRWLDTHVRQVSSTPRELAMLMAEVAQRLCMCDDSTSRTVLDPACGTGGLLSAAVEVLAGGQDLLTLAGVEKDPVLAALAVARLSLGVSDEVEPQQLAVDVRTGDSLRADPQAELRAHMVLCNPPFNERDWGHEELATDPRWSYGLPPRTEPELAWVQHALSRLHPGGAAVLVLPPSAAARKAGRSIRRALLRAGALRAVVALPPGSAAPHSVALHLWVLGAGHASRTAANQSICLIDAAGAAIPGRGIDWTTLSSEVKALLGPRDDVPGPPIDESEACTRSVVMSSIDLLDEEVDLTPARHVPVGLPADSQALGDIRQQFSARLADLHRAYDALSVVDRVPGPGTHRGTTTVGELVRAGVLDLYTGHLPAETSVRTGFPGADDVPVMTVPDVMSSGRPGGWIPRQEAIEAGLTVSQPDDVIVVGVTRAFSAWVELGSATALGPQLYALRADPEALDSWFLAGCLRAPANGRQAGTHASSSARVDVRKLQVPQMPLDEQRRHGDIFRQIVRFERELGELGRAGETLVRELNDGLAGGRLARTPLEDDRVG</sequence>
<dbReference type="AlphaFoldDB" id="A0A3M2L4S5"/>
<dbReference type="Gene3D" id="3.40.50.150">
    <property type="entry name" value="Vaccinia Virus protein VP39"/>
    <property type="match status" value="1"/>
</dbReference>
<dbReference type="InterPro" id="IPR003356">
    <property type="entry name" value="DNA_methylase_A-5"/>
</dbReference>
<dbReference type="PRINTS" id="PR00507">
    <property type="entry name" value="N12N6MTFRASE"/>
</dbReference>
<reference evidence="2 3" key="1">
    <citation type="submission" date="2018-10" db="EMBL/GenBank/DDBJ databases">
        <title>Isolation from cow dung.</title>
        <authorList>
            <person name="Ling L."/>
        </authorList>
    </citation>
    <scope>NUCLEOTIDE SEQUENCE [LARGE SCALE GENOMIC DNA]</scope>
    <source>
        <strain evidence="2 3">NEAU-LL90</strain>
    </source>
</reference>
<keyword evidence="3" id="KW-1185">Reference proteome</keyword>
<dbReference type="InterPro" id="IPR052916">
    <property type="entry name" value="Type-I_RE_MTase_Subunit"/>
</dbReference>
<dbReference type="PANTHER" id="PTHR42998">
    <property type="entry name" value="TYPE I RESTRICTION ENZYME HINDVIIP M PROTEIN-RELATED"/>
    <property type="match status" value="1"/>
</dbReference>
<evidence type="ECO:0000313" key="3">
    <source>
        <dbReference type="Proteomes" id="UP000279275"/>
    </source>
</evidence>
<keyword evidence="2" id="KW-0808">Transferase</keyword>
<dbReference type="CDD" id="cd02440">
    <property type="entry name" value="AdoMet_MTases"/>
    <property type="match status" value="1"/>
</dbReference>
<gene>
    <name evidence="2" type="ORF">EBN03_12045</name>
</gene>
<name>A0A3M2L4S5_9NOCA</name>
<dbReference type="Proteomes" id="UP000279275">
    <property type="component" value="Unassembled WGS sequence"/>
</dbReference>
<proteinExistence type="predicted"/>
<keyword evidence="2" id="KW-0489">Methyltransferase</keyword>
<dbReference type="InterPro" id="IPR029063">
    <property type="entry name" value="SAM-dependent_MTases_sf"/>
</dbReference>
<dbReference type="RefSeq" id="WP_122188076.1">
    <property type="nucleotide sequence ID" value="NZ_RFFH01000004.1"/>
</dbReference>
<organism evidence="2 3">
    <name type="scientific">Nocardia stercoris</name>
    <dbReference type="NCBI Taxonomy" id="2483361"/>
    <lineage>
        <taxon>Bacteria</taxon>
        <taxon>Bacillati</taxon>
        <taxon>Actinomycetota</taxon>
        <taxon>Actinomycetes</taxon>
        <taxon>Mycobacteriales</taxon>
        <taxon>Nocardiaceae</taxon>
        <taxon>Nocardia</taxon>
    </lineage>
</organism>
<accession>A0A3M2L4S5</accession>
<dbReference type="PANTHER" id="PTHR42998:SF1">
    <property type="entry name" value="TYPE I RESTRICTION ENZYME HINDI METHYLASE SUBUNIT"/>
    <property type="match status" value="1"/>
</dbReference>
<evidence type="ECO:0000259" key="1">
    <source>
        <dbReference type="Pfam" id="PF02384"/>
    </source>
</evidence>
<feature type="domain" description="DNA methylase adenine-specific" evidence="1">
    <location>
        <begin position="153"/>
        <end position="379"/>
    </location>
</feature>
<comment type="caution">
    <text evidence="2">The sequence shown here is derived from an EMBL/GenBank/DDBJ whole genome shotgun (WGS) entry which is preliminary data.</text>
</comment>
<dbReference type="OrthoDB" id="9784823at2"/>
<protein>
    <submittedName>
        <fullName evidence="2">N-6 DNA methylase</fullName>
    </submittedName>
</protein>
<dbReference type="GO" id="GO:0032259">
    <property type="term" value="P:methylation"/>
    <property type="evidence" value="ECO:0007669"/>
    <property type="project" value="UniProtKB-KW"/>
</dbReference>
<evidence type="ECO:0000313" key="2">
    <source>
        <dbReference type="EMBL" id="RMI32692.1"/>
    </source>
</evidence>
<dbReference type="EMBL" id="RFFH01000004">
    <property type="protein sequence ID" value="RMI32692.1"/>
    <property type="molecule type" value="Genomic_DNA"/>
</dbReference>
<dbReference type="GO" id="GO:0003677">
    <property type="term" value="F:DNA binding"/>
    <property type="evidence" value="ECO:0007669"/>
    <property type="project" value="InterPro"/>
</dbReference>
<dbReference type="Pfam" id="PF02384">
    <property type="entry name" value="N6_Mtase"/>
    <property type="match status" value="1"/>
</dbReference>
<dbReference type="GO" id="GO:0008170">
    <property type="term" value="F:N-methyltransferase activity"/>
    <property type="evidence" value="ECO:0007669"/>
    <property type="project" value="InterPro"/>
</dbReference>